<proteinExistence type="predicted"/>
<evidence type="ECO:0000313" key="2">
    <source>
        <dbReference type="EMBL" id="CAA9496482.1"/>
    </source>
</evidence>
<accession>A0A6J4SKY7</accession>
<dbReference type="PANTHER" id="PTHR43433:SF5">
    <property type="entry name" value="AB HYDROLASE-1 DOMAIN-CONTAINING PROTEIN"/>
    <property type="match status" value="1"/>
</dbReference>
<dbReference type="EMBL" id="CADCVW010000043">
    <property type="protein sequence ID" value="CAA9496482.1"/>
    <property type="molecule type" value="Genomic_DNA"/>
</dbReference>
<sequence length="307" mass="32605">MAYRSGTVQANGVRLAYEEVGDPQDPAILLIMGLGAQLVHWPEPLVDGLAAGGFRVIRYDNRDAGLSTHLNQFRPTHPLIVAAAKAIGLRPKVPYKLPDLARDALGLLDSLGLARAHLVGASMGGMIAQLVAADAPDRVLSLTSIMSTSGARGLPGPPAELRRRLLAKRPEGSDRETLVRFGVELMDAIGTPGGRGDVERRALVERALDRAYNPAGVRRQLLAILASGGRADALARIRVPTLVIHGTADRLVPKEGGVDTAARVRGARLELIEGMAHDLPPKEVPRIVELICEHAKAAARAREALAA</sequence>
<reference evidence="2" key="1">
    <citation type="submission" date="2020-02" db="EMBL/GenBank/DDBJ databases">
        <authorList>
            <person name="Meier V. D."/>
        </authorList>
    </citation>
    <scope>NUCLEOTIDE SEQUENCE</scope>
    <source>
        <strain evidence="2">AVDCRST_MAG39</strain>
    </source>
</reference>
<dbReference type="InterPro" id="IPR029058">
    <property type="entry name" value="AB_hydrolase_fold"/>
</dbReference>
<organism evidence="2">
    <name type="scientific">uncultured Sphingomonadaceae bacterium</name>
    <dbReference type="NCBI Taxonomy" id="169976"/>
    <lineage>
        <taxon>Bacteria</taxon>
        <taxon>Pseudomonadati</taxon>
        <taxon>Pseudomonadota</taxon>
        <taxon>Alphaproteobacteria</taxon>
        <taxon>Sphingomonadales</taxon>
        <taxon>Sphingomonadaceae</taxon>
        <taxon>environmental samples</taxon>
    </lineage>
</organism>
<feature type="domain" description="AB hydrolase-1" evidence="1">
    <location>
        <begin position="26"/>
        <end position="278"/>
    </location>
</feature>
<dbReference type="GO" id="GO:0047570">
    <property type="term" value="F:3-oxoadipate enol-lactonase activity"/>
    <property type="evidence" value="ECO:0007669"/>
    <property type="project" value="UniProtKB-EC"/>
</dbReference>
<dbReference type="PANTHER" id="PTHR43433">
    <property type="entry name" value="HYDROLASE, ALPHA/BETA FOLD FAMILY PROTEIN"/>
    <property type="match status" value="1"/>
</dbReference>
<dbReference type="InterPro" id="IPR050471">
    <property type="entry name" value="AB_hydrolase"/>
</dbReference>
<dbReference type="GO" id="GO:0046503">
    <property type="term" value="P:glycerolipid catabolic process"/>
    <property type="evidence" value="ECO:0007669"/>
    <property type="project" value="TreeGrafter"/>
</dbReference>
<dbReference type="AlphaFoldDB" id="A0A6J4SKY7"/>
<dbReference type="Gene3D" id="3.40.50.1820">
    <property type="entry name" value="alpha/beta hydrolase"/>
    <property type="match status" value="1"/>
</dbReference>
<dbReference type="GO" id="GO:0004806">
    <property type="term" value="F:triacylglycerol lipase activity"/>
    <property type="evidence" value="ECO:0007669"/>
    <property type="project" value="TreeGrafter"/>
</dbReference>
<dbReference type="Pfam" id="PF00561">
    <property type="entry name" value="Abhydrolase_1"/>
    <property type="match status" value="1"/>
</dbReference>
<dbReference type="InterPro" id="IPR000073">
    <property type="entry name" value="AB_hydrolase_1"/>
</dbReference>
<name>A0A6J4SKY7_9SPHN</name>
<dbReference type="EC" id="3.1.1.24" evidence="2"/>
<protein>
    <submittedName>
        <fullName evidence="2">Beta-ketoadipate enol-lactone hydrolase</fullName>
        <ecNumber evidence="2">3.1.1.24</ecNumber>
    </submittedName>
</protein>
<dbReference type="SUPFAM" id="SSF53474">
    <property type="entry name" value="alpha/beta-Hydrolases"/>
    <property type="match status" value="1"/>
</dbReference>
<gene>
    <name evidence="2" type="ORF">AVDCRST_MAG39-1157</name>
</gene>
<evidence type="ECO:0000259" key="1">
    <source>
        <dbReference type="Pfam" id="PF00561"/>
    </source>
</evidence>
<keyword evidence="2" id="KW-0378">Hydrolase</keyword>